<keyword evidence="9 15" id="KW-0067">ATP-binding</keyword>
<evidence type="ECO:0000313" key="18">
    <source>
        <dbReference type="EMBL" id="PJZ72037.1"/>
    </source>
</evidence>
<dbReference type="GO" id="GO:0009236">
    <property type="term" value="P:cobalamin biosynthetic process"/>
    <property type="evidence" value="ECO:0007669"/>
    <property type="project" value="UniProtKB-UniRule"/>
</dbReference>
<evidence type="ECO:0000256" key="11">
    <source>
        <dbReference type="ARBA" id="ARBA00033334"/>
    </source>
</evidence>
<comment type="similarity">
    <text evidence="3 15">Belongs to the Cob(I)alamin adenosyltransferase family.</text>
</comment>
<evidence type="ECO:0000256" key="3">
    <source>
        <dbReference type="ARBA" id="ARBA00007487"/>
    </source>
</evidence>
<dbReference type="GO" id="GO:0005737">
    <property type="term" value="C:cytoplasm"/>
    <property type="evidence" value="ECO:0007669"/>
    <property type="project" value="UniProtKB-SubCell"/>
</dbReference>
<feature type="domain" description="Cobalamin adenosyltransferase-like" evidence="16">
    <location>
        <begin position="3"/>
        <end position="166"/>
    </location>
</feature>
<dbReference type="FunFam" id="1.20.1200.10:FF:000003">
    <property type="entry name" value="ATP:cob(I)alamin adenosyltransferase"/>
    <property type="match status" value="1"/>
</dbReference>
<evidence type="ECO:0000256" key="12">
    <source>
        <dbReference type="ARBA" id="ARBA00033354"/>
    </source>
</evidence>
<evidence type="ECO:0000256" key="10">
    <source>
        <dbReference type="ARBA" id="ARBA00031529"/>
    </source>
</evidence>
<comment type="catalytic activity">
    <reaction evidence="13 15">
        <text>2 cob(II)yrinate a,c diamide + reduced [electron-transfer flavoprotein] + 2 ATP = 2 adenosylcob(III)yrinate a,c-diamide + 2 triphosphate + oxidized [electron-transfer flavoprotein] + 3 H(+)</text>
        <dbReference type="Rhea" id="RHEA:11528"/>
        <dbReference type="Rhea" id="RHEA-COMP:10685"/>
        <dbReference type="Rhea" id="RHEA-COMP:10686"/>
        <dbReference type="ChEBI" id="CHEBI:15378"/>
        <dbReference type="ChEBI" id="CHEBI:18036"/>
        <dbReference type="ChEBI" id="CHEBI:30616"/>
        <dbReference type="ChEBI" id="CHEBI:57692"/>
        <dbReference type="ChEBI" id="CHEBI:58307"/>
        <dbReference type="ChEBI" id="CHEBI:58503"/>
        <dbReference type="ChEBI" id="CHEBI:58537"/>
        <dbReference type="EC" id="2.5.1.17"/>
    </reaction>
</comment>
<dbReference type="UniPathway" id="UPA00148">
    <property type="reaction ID" value="UER00233"/>
</dbReference>
<dbReference type="RefSeq" id="WP_100714083.1">
    <property type="nucleotide sequence ID" value="NZ_NPDY01000009.1"/>
</dbReference>
<evidence type="ECO:0000256" key="7">
    <source>
        <dbReference type="ARBA" id="ARBA00022679"/>
    </source>
</evidence>
<evidence type="ECO:0000256" key="8">
    <source>
        <dbReference type="ARBA" id="ARBA00022741"/>
    </source>
</evidence>
<dbReference type="AlphaFoldDB" id="A0A2M9ZIZ7"/>
<dbReference type="SUPFAM" id="SSF89028">
    <property type="entry name" value="Cobalamin adenosyltransferase-like"/>
    <property type="match status" value="1"/>
</dbReference>
<protein>
    <recommendedName>
        <fullName evidence="5 15">Corrinoid adenosyltransferase</fullName>
        <ecNumber evidence="4 15">2.5.1.17</ecNumber>
    </recommendedName>
    <alternativeName>
        <fullName evidence="10 15">Cob(II)alamin adenosyltransferase</fullName>
    </alternativeName>
    <alternativeName>
        <fullName evidence="12 15">Cob(II)yrinic acid a,c-diamide adenosyltransferase</fullName>
    </alternativeName>
    <alternativeName>
        <fullName evidence="11 15">Cobinamide/cobalamin adenosyltransferase</fullName>
    </alternativeName>
</protein>
<evidence type="ECO:0000313" key="19">
    <source>
        <dbReference type="Proteomes" id="UP000231962"/>
    </source>
</evidence>
<comment type="subcellular location">
    <subcellularLocation>
        <location evidence="1">Cytoplasm</location>
    </subcellularLocation>
</comment>
<evidence type="ECO:0000259" key="16">
    <source>
        <dbReference type="Pfam" id="PF01923"/>
    </source>
</evidence>
<evidence type="ECO:0000256" key="1">
    <source>
        <dbReference type="ARBA" id="ARBA00004496"/>
    </source>
</evidence>
<dbReference type="NCBIfam" id="TIGR00636">
    <property type="entry name" value="PduO_Nterm"/>
    <property type="match status" value="1"/>
</dbReference>
<dbReference type="GO" id="GO:0005524">
    <property type="term" value="F:ATP binding"/>
    <property type="evidence" value="ECO:0007669"/>
    <property type="project" value="UniProtKB-UniRule"/>
</dbReference>
<evidence type="ECO:0000256" key="6">
    <source>
        <dbReference type="ARBA" id="ARBA00022490"/>
    </source>
</evidence>
<dbReference type="EC" id="2.5.1.17" evidence="4 15"/>
<dbReference type="InterPro" id="IPR016030">
    <property type="entry name" value="CblAdoTrfase-like"/>
</dbReference>
<evidence type="ECO:0000256" key="5">
    <source>
        <dbReference type="ARBA" id="ARBA00020963"/>
    </source>
</evidence>
<comment type="pathway">
    <text evidence="2 15">Cofactor biosynthesis; adenosylcobalamin biosynthesis; adenosylcobalamin from cob(II)yrinate a,c-diamide: step 2/7.</text>
</comment>
<dbReference type="PANTHER" id="PTHR12213:SF0">
    <property type="entry name" value="CORRINOID ADENOSYLTRANSFERASE MMAB"/>
    <property type="match status" value="1"/>
</dbReference>
<evidence type="ECO:0000256" key="14">
    <source>
        <dbReference type="ARBA" id="ARBA00048692"/>
    </source>
</evidence>
<keyword evidence="6" id="KW-0963">Cytoplasm</keyword>
<evidence type="ECO:0000313" key="20">
    <source>
        <dbReference type="Proteomes" id="UP000231990"/>
    </source>
</evidence>
<evidence type="ECO:0000256" key="9">
    <source>
        <dbReference type="ARBA" id="ARBA00022840"/>
    </source>
</evidence>
<dbReference type="InterPro" id="IPR036451">
    <property type="entry name" value="CblAdoTrfase-like_sf"/>
</dbReference>
<comment type="caution">
    <text evidence="18">The sequence shown here is derived from an EMBL/GenBank/DDBJ whole genome shotgun (WGS) entry which is preliminary data.</text>
</comment>
<evidence type="ECO:0000313" key="17">
    <source>
        <dbReference type="EMBL" id="PJZ69522.1"/>
    </source>
</evidence>
<dbReference type="Gene3D" id="1.20.1200.10">
    <property type="entry name" value="Cobalamin adenosyltransferase-like"/>
    <property type="match status" value="1"/>
</dbReference>
<comment type="catalytic activity">
    <reaction evidence="14 15">
        <text>2 cob(II)alamin + reduced [electron-transfer flavoprotein] + 2 ATP = 2 adenosylcob(III)alamin + 2 triphosphate + oxidized [electron-transfer flavoprotein] + 3 H(+)</text>
        <dbReference type="Rhea" id="RHEA:28671"/>
        <dbReference type="Rhea" id="RHEA-COMP:10685"/>
        <dbReference type="Rhea" id="RHEA-COMP:10686"/>
        <dbReference type="ChEBI" id="CHEBI:15378"/>
        <dbReference type="ChEBI" id="CHEBI:16304"/>
        <dbReference type="ChEBI" id="CHEBI:18036"/>
        <dbReference type="ChEBI" id="CHEBI:18408"/>
        <dbReference type="ChEBI" id="CHEBI:30616"/>
        <dbReference type="ChEBI" id="CHEBI:57692"/>
        <dbReference type="ChEBI" id="CHEBI:58307"/>
        <dbReference type="EC" id="2.5.1.17"/>
    </reaction>
</comment>
<dbReference type="EMBL" id="NPDZ01000014">
    <property type="protein sequence ID" value="PJZ72037.1"/>
    <property type="molecule type" value="Genomic_DNA"/>
</dbReference>
<gene>
    <name evidence="17" type="ORF">CH360_10990</name>
    <name evidence="18" type="ORF">CH373_16390</name>
</gene>
<dbReference type="EMBL" id="NPDY01000009">
    <property type="protein sequence ID" value="PJZ69522.1"/>
    <property type="molecule type" value="Genomic_DNA"/>
</dbReference>
<dbReference type="InterPro" id="IPR029499">
    <property type="entry name" value="PduO-typ"/>
</dbReference>
<dbReference type="GO" id="GO:0008817">
    <property type="term" value="F:corrinoid adenosyltransferase activity"/>
    <property type="evidence" value="ECO:0007669"/>
    <property type="project" value="UniProtKB-UniRule"/>
</dbReference>
<organism evidence="18 20">
    <name type="scientific">Leptospira perolatii</name>
    <dbReference type="NCBI Taxonomy" id="2023191"/>
    <lineage>
        <taxon>Bacteria</taxon>
        <taxon>Pseudomonadati</taxon>
        <taxon>Spirochaetota</taxon>
        <taxon>Spirochaetia</taxon>
        <taxon>Leptospirales</taxon>
        <taxon>Leptospiraceae</taxon>
        <taxon>Leptospira</taxon>
    </lineage>
</organism>
<accession>A0A2M9ZIZ7</accession>
<dbReference type="PANTHER" id="PTHR12213">
    <property type="entry name" value="CORRINOID ADENOSYLTRANSFERASE"/>
    <property type="match status" value="1"/>
</dbReference>
<dbReference type="Proteomes" id="UP000231990">
    <property type="component" value="Unassembled WGS sequence"/>
</dbReference>
<name>A0A2M9ZIZ7_9LEPT</name>
<reference evidence="19 20" key="1">
    <citation type="submission" date="2017-07" db="EMBL/GenBank/DDBJ databases">
        <title>Leptospira spp. isolated from tropical soils.</title>
        <authorList>
            <person name="Thibeaux R."/>
            <person name="Iraola G."/>
            <person name="Ferres I."/>
            <person name="Bierque E."/>
            <person name="Girault D."/>
            <person name="Soupe-Gilbert M.-E."/>
            <person name="Picardeau M."/>
            <person name="Goarant C."/>
        </authorList>
    </citation>
    <scope>NUCLEOTIDE SEQUENCE [LARGE SCALE GENOMIC DNA]</scope>
    <source>
        <strain evidence="18 20">FH1-B-B1</strain>
        <strain evidence="17 19">FH1-B-C1</strain>
    </source>
</reference>
<keyword evidence="15" id="KW-0169">Cobalamin biosynthesis</keyword>
<dbReference type="OrthoDB" id="9778896at2"/>
<evidence type="ECO:0000256" key="2">
    <source>
        <dbReference type="ARBA" id="ARBA00005121"/>
    </source>
</evidence>
<sequence length="185" mass="20912">MKIYTKKGDSGSTSLASGLRVSKADPRVELYGTSDELNSQIGVAISFLPKNSQLQSHLEKVQNLLFELGSELAGYRKKDGSSCILDEDIKELESCIDRWQESLTPLKHFILPGGTKSASFLHVARTTTRRLEREVVLQKESGLEIFPENLRFLNRLSDFLFVAARYSNFEEKVEEPQWKSRAKGN</sequence>
<proteinExistence type="inferred from homology"/>
<dbReference type="Pfam" id="PF01923">
    <property type="entry name" value="Cob_adeno_trans"/>
    <property type="match status" value="1"/>
</dbReference>
<dbReference type="Proteomes" id="UP000231962">
    <property type="component" value="Unassembled WGS sequence"/>
</dbReference>
<evidence type="ECO:0000256" key="4">
    <source>
        <dbReference type="ARBA" id="ARBA00012454"/>
    </source>
</evidence>
<keyword evidence="7 15" id="KW-0808">Transferase</keyword>
<evidence type="ECO:0000256" key="15">
    <source>
        <dbReference type="RuleBase" id="RU366026"/>
    </source>
</evidence>
<evidence type="ECO:0000256" key="13">
    <source>
        <dbReference type="ARBA" id="ARBA00048555"/>
    </source>
</evidence>
<keyword evidence="19" id="KW-1185">Reference proteome</keyword>
<keyword evidence="8 15" id="KW-0547">Nucleotide-binding</keyword>